<feature type="region of interest" description="Disordered" evidence="1">
    <location>
        <begin position="686"/>
        <end position="742"/>
    </location>
</feature>
<reference evidence="2 3" key="1">
    <citation type="submission" date="2016-02" db="EMBL/GenBank/DDBJ databases">
        <title>Genome analysis of coral dinoflagellate symbionts highlights evolutionary adaptations to a symbiotic lifestyle.</title>
        <authorList>
            <person name="Aranda M."/>
            <person name="Li Y."/>
            <person name="Liew Y.J."/>
            <person name="Baumgarten S."/>
            <person name="Simakov O."/>
            <person name="Wilson M."/>
            <person name="Piel J."/>
            <person name="Ashoor H."/>
            <person name="Bougouffa S."/>
            <person name="Bajic V.B."/>
            <person name="Ryu T."/>
            <person name="Ravasi T."/>
            <person name="Bayer T."/>
            <person name="Micklem G."/>
            <person name="Kim H."/>
            <person name="Bhak J."/>
            <person name="Lajeunesse T.C."/>
            <person name="Voolstra C.R."/>
        </authorList>
    </citation>
    <scope>NUCLEOTIDE SEQUENCE [LARGE SCALE GENOMIC DNA]</scope>
    <source>
        <strain evidence="2 3">CCMP2467</strain>
    </source>
</reference>
<dbReference type="OMA" id="VWISELP"/>
<evidence type="ECO:0000256" key="1">
    <source>
        <dbReference type="SAM" id="MobiDB-lite"/>
    </source>
</evidence>
<feature type="region of interest" description="Disordered" evidence="1">
    <location>
        <begin position="187"/>
        <end position="223"/>
    </location>
</feature>
<name>A0A1Q9DSQ7_SYMMI</name>
<feature type="compositionally biased region" description="Basic and acidic residues" evidence="1">
    <location>
        <begin position="693"/>
        <end position="718"/>
    </location>
</feature>
<feature type="compositionally biased region" description="Acidic residues" evidence="1">
    <location>
        <begin position="199"/>
        <end position="210"/>
    </location>
</feature>
<protein>
    <submittedName>
        <fullName evidence="2">Uncharacterized protein</fullName>
    </submittedName>
</protein>
<proteinExistence type="predicted"/>
<dbReference type="OrthoDB" id="447267at2759"/>
<evidence type="ECO:0000313" key="3">
    <source>
        <dbReference type="Proteomes" id="UP000186817"/>
    </source>
</evidence>
<feature type="compositionally biased region" description="Basic and acidic residues" evidence="1">
    <location>
        <begin position="212"/>
        <end position="223"/>
    </location>
</feature>
<dbReference type="AlphaFoldDB" id="A0A1Q9DSQ7"/>
<dbReference type="EMBL" id="LSRX01000406">
    <property type="protein sequence ID" value="OLP98168.1"/>
    <property type="molecule type" value="Genomic_DNA"/>
</dbReference>
<organism evidence="2 3">
    <name type="scientific">Symbiodinium microadriaticum</name>
    <name type="common">Dinoflagellate</name>
    <name type="synonym">Zooxanthella microadriatica</name>
    <dbReference type="NCBI Taxonomy" id="2951"/>
    <lineage>
        <taxon>Eukaryota</taxon>
        <taxon>Sar</taxon>
        <taxon>Alveolata</taxon>
        <taxon>Dinophyceae</taxon>
        <taxon>Suessiales</taxon>
        <taxon>Symbiodiniaceae</taxon>
        <taxon>Symbiodinium</taxon>
    </lineage>
</organism>
<gene>
    <name evidence="2" type="ORF">AK812_SmicGene19418</name>
</gene>
<comment type="caution">
    <text evidence="2">The sequence shown here is derived from an EMBL/GenBank/DDBJ whole genome shotgun (WGS) entry which is preliminary data.</text>
</comment>
<accession>A0A1Q9DSQ7</accession>
<dbReference type="Proteomes" id="UP000186817">
    <property type="component" value="Unassembled WGS sequence"/>
</dbReference>
<evidence type="ECO:0000313" key="2">
    <source>
        <dbReference type="EMBL" id="OLP98168.1"/>
    </source>
</evidence>
<sequence>MPVLRLRETVTFESLENLLCAVWLYMVLDVVPRDRRQKERAFHERCRVIQSTIDDMIELMQPGEMRDKLNSVALFFRVLRTRTWTSLRSDDHGPGTILMQYPDFVPEGTSPPEGVWISELPDAEKITQLREAGQFVRLVARAETDVYALVTCLAKYKSWFQLLAAMRAIDHDWTISGLLLDDAEEFDDDDREAGGGAEGDGDEEPPEAADEPQTRSDMNRLRDKFKNNRRTAAHFYRQRKYQLYMRMIYSAGRPLAEEFSETIKLLNSGQVPSLRFQASRASGQCWMQTVLDTAKLINDREILMRLQVRLPVQTVSMETGAPVLLQPDAEENERLEQFWKLLYEICSARCWSQVQYVMLVPNLLAIVWHENRDIRSEGLTRAQHIFDAVFAAETLVYGTQQGETDASKRTVKEDFGRDVMAQSQRRTQQAVTTDEADEADDIAQPNPIMASLNKKSFYTAQTLLPQKIQEFLTVGNLKTHKAAGTESNQRASAATAWLQEHSGRWHLAASVFQLSLIQVYFILETVVSSGMVMPQWMFNTQLGPNCPWLCVPCKLAAPAELPEGLQDFGCLLQQTDVESELVVGALQAGVFLTMPQLQNLRQVAGFPVPTPGSGKGGRVVKKDVATAAVRFFCPECSAADFQRILSGIMGTTSDPACDEDVLAAVQALDPISQEDFKKMRDVAANQLHAQQQAKERSKARPNERTAGDDPLPRQDRKRPASPCADEGLETPSKASRTVGAATQYTPGELRELIPGKGCLAGVYIKRSPNSTNGKVYQGFYPASHDAGKDDEGWPGAS</sequence>
<feature type="compositionally biased region" description="Polar residues" evidence="1">
    <location>
        <begin position="732"/>
        <end position="742"/>
    </location>
</feature>
<keyword evidence="3" id="KW-1185">Reference proteome</keyword>